<feature type="compositionally biased region" description="Polar residues" evidence="1">
    <location>
        <begin position="173"/>
        <end position="184"/>
    </location>
</feature>
<evidence type="ECO:0000313" key="2">
    <source>
        <dbReference type="EMBL" id="VDK60096.1"/>
    </source>
</evidence>
<sequence>MTTRQHGAEKCRCCPYGFHIDVGFVAYAEDVRKGGQNRTPTLSRKHGDRLMSPLDSIFSDSLENILSDFDDALGVTQATKVNRTLPRETPETTTSNPRRIQNGYASDYTGYYSSSDFLELCQGENNLYLKFHQVLVGQGLDRRTDSNSVLNPRPFALDLSAPPKPPHRAMTNGRATPSKQPTSG</sequence>
<reference evidence="2 3" key="1">
    <citation type="submission" date="2018-11" db="EMBL/GenBank/DDBJ databases">
        <authorList>
            <consortium name="Pathogen Informatics"/>
        </authorList>
    </citation>
    <scope>NUCLEOTIDE SEQUENCE [LARGE SCALE GENOMIC DNA]</scope>
</reference>
<dbReference type="Proteomes" id="UP000271889">
    <property type="component" value="Unassembled WGS sequence"/>
</dbReference>
<feature type="region of interest" description="Disordered" evidence="1">
    <location>
        <begin position="82"/>
        <end position="103"/>
    </location>
</feature>
<keyword evidence="3" id="KW-1185">Reference proteome</keyword>
<organism evidence="2 3">
    <name type="scientific">Cylicostephanus goldi</name>
    <name type="common">Nematode worm</name>
    <dbReference type="NCBI Taxonomy" id="71465"/>
    <lineage>
        <taxon>Eukaryota</taxon>
        <taxon>Metazoa</taxon>
        <taxon>Ecdysozoa</taxon>
        <taxon>Nematoda</taxon>
        <taxon>Chromadorea</taxon>
        <taxon>Rhabditida</taxon>
        <taxon>Rhabditina</taxon>
        <taxon>Rhabditomorpha</taxon>
        <taxon>Strongyloidea</taxon>
        <taxon>Strongylidae</taxon>
        <taxon>Cylicostephanus</taxon>
    </lineage>
</organism>
<dbReference type="Pfam" id="PF12075">
    <property type="entry name" value="KN_motif"/>
    <property type="match status" value="1"/>
</dbReference>
<dbReference type="AlphaFoldDB" id="A0A3P6RCS2"/>
<dbReference type="EMBL" id="UYRV01014156">
    <property type="protein sequence ID" value="VDK60096.1"/>
    <property type="molecule type" value="Genomic_DNA"/>
</dbReference>
<feature type="region of interest" description="Disordered" evidence="1">
    <location>
        <begin position="145"/>
        <end position="184"/>
    </location>
</feature>
<proteinExistence type="predicted"/>
<dbReference type="InterPro" id="IPR021939">
    <property type="entry name" value="KN_motif"/>
</dbReference>
<gene>
    <name evidence="2" type="ORF">CGOC_LOCUS4897</name>
</gene>
<dbReference type="OrthoDB" id="5406014at2759"/>
<evidence type="ECO:0000256" key="1">
    <source>
        <dbReference type="SAM" id="MobiDB-lite"/>
    </source>
</evidence>
<protein>
    <submittedName>
        <fullName evidence="2">Uncharacterized protein</fullName>
    </submittedName>
</protein>
<evidence type="ECO:0000313" key="3">
    <source>
        <dbReference type="Proteomes" id="UP000271889"/>
    </source>
</evidence>
<name>A0A3P6RCS2_CYLGO</name>
<accession>A0A3P6RCS2</accession>